<dbReference type="Proteomes" id="UP000077521">
    <property type="component" value="Unassembled WGS sequence"/>
</dbReference>
<protein>
    <recommendedName>
        <fullName evidence="6">Transmembrane protein</fullName>
    </recommendedName>
</protein>
<evidence type="ECO:0008006" key="6">
    <source>
        <dbReference type="Google" id="ProtNLM"/>
    </source>
</evidence>
<keyword evidence="2" id="KW-0812">Transmembrane</keyword>
<reference evidence="4" key="2">
    <citation type="journal article" date="2019" name="IMA Fungus">
        <title>Genome sequencing and comparison of five Tilletia species to identify candidate genes for the detection of regulated species infecting wheat.</title>
        <authorList>
            <person name="Nguyen H.D.T."/>
            <person name="Sultana T."/>
            <person name="Kesanakurti P."/>
            <person name="Hambleton S."/>
        </authorList>
    </citation>
    <scope>NUCLEOTIDE SEQUENCE</scope>
    <source>
        <strain evidence="4">DAOMC 236416</strain>
    </source>
</reference>
<keyword evidence="3" id="KW-0732">Signal</keyword>
<keyword evidence="2" id="KW-0472">Membrane</keyword>
<dbReference type="EMBL" id="LWDF02000046">
    <property type="protein sequence ID" value="KAE8259134.1"/>
    <property type="molecule type" value="Genomic_DNA"/>
</dbReference>
<feature type="transmembrane region" description="Helical" evidence="2">
    <location>
        <begin position="72"/>
        <end position="90"/>
    </location>
</feature>
<sequence>MLRSTYFHSLLVAASVSKSVVAAGLVYNWPLPKYGSEPSTELPMTGSSVFHDGSEQKLSAREAVWVRPAFETVGSLVATGILTGGWYLLLNASFQHRKPKGTRDVQAHQELDTDSVGAVIFVPLRHPQKEPAGEREPRLDMSPSAKEAKHV</sequence>
<evidence type="ECO:0000313" key="5">
    <source>
        <dbReference type="Proteomes" id="UP000077521"/>
    </source>
</evidence>
<gene>
    <name evidence="4" type="ORF">A4X13_0g1211</name>
</gene>
<proteinExistence type="predicted"/>
<feature type="region of interest" description="Disordered" evidence="1">
    <location>
        <begin position="126"/>
        <end position="151"/>
    </location>
</feature>
<evidence type="ECO:0000256" key="2">
    <source>
        <dbReference type="SAM" id="Phobius"/>
    </source>
</evidence>
<feature type="compositionally biased region" description="Basic and acidic residues" evidence="1">
    <location>
        <begin position="127"/>
        <end position="139"/>
    </location>
</feature>
<keyword evidence="5" id="KW-1185">Reference proteome</keyword>
<organism evidence="4 5">
    <name type="scientific">Tilletia indica</name>
    <dbReference type="NCBI Taxonomy" id="43049"/>
    <lineage>
        <taxon>Eukaryota</taxon>
        <taxon>Fungi</taxon>
        <taxon>Dikarya</taxon>
        <taxon>Basidiomycota</taxon>
        <taxon>Ustilaginomycotina</taxon>
        <taxon>Exobasidiomycetes</taxon>
        <taxon>Tilletiales</taxon>
        <taxon>Tilletiaceae</taxon>
        <taxon>Tilletia</taxon>
    </lineage>
</organism>
<comment type="caution">
    <text evidence="4">The sequence shown here is derived from an EMBL/GenBank/DDBJ whole genome shotgun (WGS) entry which is preliminary data.</text>
</comment>
<evidence type="ECO:0000256" key="3">
    <source>
        <dbReference type="SAM" id="SignalP"/>
    </source>
</evidence>
<name>A0A177TKU6_9BASI</name>
<dbReference type="AlphaFoldDB" id="A0A177TKU6"/>
<accession>A0A177TKU6</accession>
<feature type="signal peptide" evidence="3">
    <location>
        <begin position="1"/>
        <end position="22"/>
    </location>
</feature>
<feature type="chain" id="PRO_5043691320" description="Transmembrane protein" evidence="3">
    <location>
        <begin position="23"/>
        <end position="151"/>
    </location>
</feature>
<reference evidence="4" key="1">
    <citation type="submission" date="2016-04" db="EMBL/GenBank/DDBJ databases">
        <authorList>
            <person name="Nguyen H.D."/>
            <person name="Samba Siva P."/>
            <person name="Cullis J."/>
            <person name="Levesque C.A."/>
            <person name="Hambleton S."/>
        </authorList>
    </citation>
    <scope>NUCLEOTIDE SEQUENCE</scope>
    <source>
        <strain evidence="4">DAOMC 236416</strain>
    </source>
</reference>
<evidence type="ECO:0000313" key="4">
    <source>
        <dbReference type="EMBL" id="KAE8259134.1"/>
    </source>
</evidence>
<evidence type="ECO:0000256" key="1">
    <source>
        <dbReference type="SAM" id="MobiDB-lite"/>
    </source>
</evidence>
<keyword evidence="2" id="KW-1133">Transmembrane helix</keyword>